<feature type="domain" description="Cupin type-2" evidence="1">
    <location>
        <begin position="16"/>
        <end position="59"/>
    </location>
</feature>
<evidence type="ECO:0000259" key="1">
    <source>
        <dbReference type="Pfam" id="PF07883"/>
    </source>
</evidence>
<evidence type="ECO:0000313" key="3">
    <source>
        <dbReference type="Proteomes" id="UP001155483"/>
    </source>
</evidence>
<comment type="caution">
    <text evidence="2">The sequence shown here is derived from an EMBL/GenBank/DDBJ whole genome shotgun (WGS) entry which is preliminary data.</text>
</comment>
<dbReference type="RefSeq" id="WP_279296101.1">
    <property type="nucleotide sequence ID" value="NZ_JAOTIF010000002.1"/>
</dbReference>
<organism evidence="2 3">
    <name type="scientific">Paraflavisolibacter caeni</name>
    <dbReference type="NCBI Taxonomy" id="2982496"/>
    <lineage>
        <taxon>Bacteria</taxon>
        <taxon>Pseudomonadati</taxon>
        <taxon>Bacteroidota</taxon>
        <taxon>Chitinophagia</taxon>
        <taxon>Chitinophagales</taxon>
        <taxon>Chitinophagaceae</taxon>
        <taxon>Paraflavisolibacter</taxon>
    </lineage>
</organism>
<reference evidence="2" key="2">
    <citation type="submission" date="2023-04" db="EMBL/GenBank/DDBJ databases">
        <title>Paracnuella aquatica gen. nov., sp. nov., a member of the family Chitinophagaceae isolated from a hot spring.</title>
        <authorList>
            <person name="Wang C."/>
        </authorList>
    </citation>
    <scope>NUCLEOTIDE SEQUENCE</scope>
    <source>
        <strain evidence="2">LB-8</strain>
    </source>
</reference>
<dbReference type="Proteomes" id="UP001155483">
    <property type="component" value="Unassembled WGS sequence"/>
</dbReference>
<evidence type="ECO:0000313" key="2">
    <source>
        <dbReference type="EMBL" id="MCU7548657.1"/>
    </source>
</evidence>
<proteinExistence type="predicted"/>
<accession>A0A9X2XUM0</accession>
<dbReference type="InterPro" id="IPR011051">
    <property type="entry name" value="RmlC_Cupin_sf"/>
</dbReference>
<dbReference type="EMBL" id="JAOTIF010000002">
    <property type="protein sequence ID" value="MCU7548657.1"/>
    <property type="molecule type" value="Genomic_DNA"/>
</dbReference>
<sequence>MKTGKETGGAYELIQVELEPHGGNDWHYHKKFNEYFTVLKGKALVGKNGKEYTINEGYSGTYLPGIPGFIQEPLVNALAKIAQWKGEDKELKKYFQ</sequence>
<dbReference type="Gene3D" id="2.60.120.10">
    <property type="entry name" value="Jelly Rolls"/>
    <property type="match status" value="1"/>
</dbReference>
<gene>
    <name evidence="2" type="ORF">OCK74_05985</name>
</gene>
<protein>
    <recommendedName>
        <fullName evidence="1">Cupin type-2 domain-containing protein</fullName>
    </recommendedName>
</protein>
<name>A0A9X2XUM0_9BACT</name>
<dbReference type="Pfam" id="PF07883">
    <property type="entry name" value="Cupin_2"/>
    <property type="match status" value="1"/>
</dbReference>
<dbReference type="InterPro" id="IPR013096">
    <property type="entry name" value="Cupin_2"/>
</dbReference>
<dbReference type="SUPFAM" id="SSF51182">
    <property type="entry name" value="RmlC-like cupins"/>
    <property type="match status" value="1"/>
</dbReference>
<keyword evidence="3" id="KW-1185">Reference proteome</keyword>
<dbReference type="AlphaFoldDB" id="A0A9X2XUM0"/>
<dbReference type="InterPro" id="IPR014710">
    <property type="entry name" value="RmlC-like_jellyroll"/>
</dbReference>
<reference evidence="2" key="1">
    <citation type="submission" date="2022-09" db="EMBL/GenBank/DDBJ databases">
        <authorList>
            <person name="Yuan C."/>
            <person name="Ke Z."/>
        </authorList>
    </citation>
    <scope>NUCLEOTIDE SEQUENCE</scope>
    <source>
        <strain evidence="2">LB-8</strain>
    </source>
</reference>